<dbReference type="Proteomes" id="UP000199534">
    <property type="component" value="Unassembled WGS sequence"/>
</dbReference>
<dbReference type="EMBL" id="FOYQ01000002">
    <property type="protein sequence ID" value="SFR45370.1"/>
    <property type="molecule type" value="Genomic_DNA"/>
</dbReference>
<evidence type="ECO:0000313" key="1">
    <source>
        <dbReference type="EMBL" id="SFR45370.1"/>
    </source>
</evidence>
<sequence>MRVLKKNWNWFPSNMPTINGVDIPQLSYLADGTVLEVFDRNFIESGKSGI</sequence>
<accession>A0A1I6GT61</accession>
<keyword evidence="2" id="KW-1185">Reference proteome</keyword>
<gene>
    <name evidence="1" type="ORF">SAMN04490243_1694</name>
</gene>
<protein>
    <submittedName>
        <fullName evidence="1">Uncharacterized protein</fullName>
    </submittedName>
</protein>
<evidence type="ECO:0000313" key="2">
    <source>
        <dbReference type="Proteomes" id="UP000199534"/>
    </source>
</evidence>
<name>A0A1I6GT61_9FLAO</name>
<proteinExistence type="predicted"/>
<organism evidence="1 2">
    <name type="scientific">Robiginitalea myxolifaciens</name>
    <dbReference type="NCBI Taxonomy" id="400055"/>
    <lineage>
        <taxon>Bacteria</taxon>
        <taxon>Pseudomonadati</taxon>
        <taxon>Bacteroidota</taxon>
        <taxon>Flavobacteriia</taxon>
        <taxon>Flavobacteriales</taxon>
        <taxon>Flavobacteriaceae</taxon>
        <taxon>Robiginitalea</taxon>
    </lineage>
</organism>
<reference evidence="1 2" key="1">
    <citation type="submission" date="2016-10" db="EMBL/GenBank/DDBJ databases">
        <authorList>
            <person name="de Groot N.N."/>
        </authorList>
    </citation>
    <scope>NUCLEOTIDE SEQUENCE [LARGE SCALE GENOMIC DNA]</scope>
    <source>
        <strain evidence="1 2">DSM 21019</strain>
    </source>
</reference>
<dbReference type="AlphaFoldDB" id="A0A1I6GT61"/>